<protein>
    <submittedName>
        <fullName evidence="14">Uncharacterized protein</fullName>
    </submittedName>
</protein>
<dbReference type="SMART" id="SM00767">
    <property type="entry name" value="DCD"/>
    <property type="match status" value="1"/>
</dbReference>
<dbReference type="InterPro" id="IPR007275">
    <property type="entry name" value="YTH_domain"/>
</dbReference>
<feature type="compositionally biased region" description="Pro residues" evidence="10">
    <location>
        <begin position="703"/>
        <end position="723"/>
    </location>
</feature>
<keyword evidence="7" id="KW-0694">RNA-binding</keyword>
<dbReference type="GO" id="GO:0051252">
    <property type="term" value="P:regulation of RNA metabolic process"/>
    <property type="evidence" value="ECO:0007669"/>
    <property type="project" value="UniProtKB-ARBA"/>
</dbReference>
<evidence type="ECO:0000256" key="8">
    <source>
        <dbReference type="ARBA" id="ARBA00023242"/>
    </source>
</evidence>
<feature type="domain" description="YTH" evidence="12">
    <location>
        <begin position="223"/>
        <end position="362"/>
    </location>
</feature>
<feature type="zinc finger region" description="C3H1-type" evidence="9">
    <location>
        <begin position="97"/>
        <end position="124"/>
    </location>
</feature>
<gene>
    <name evidence="14" type="ORF">THRCLA_01167</name>
</gene>
<dbReference type="GO" id="GO:0006397">
    <property type="term" value="P:mRNA processing"/>
    <property type="evidence" value="ECO:0007669"/>
    <property type="project" value="UniProtKB-KW"/>
</dbReference>
<dbReference type="Pfam" id="PF14608">
    <property type="entry name" value="zf-CCCH_2"/>
    <property type="match status" value="2"/>
</dbReference>
<dbReference type="InterPro" id="IPR000571">
    <property type="entry name" value="Znf_CCCH"/>
</dbReference>
<comment type="subcellular location">
    <subcellularLocation>
        <location evidence="1">Nucleus</location>
    </subcellularLocation>
</comment>
<evidence type="ECO:0000256" key="10">
    <source>
        <dbReference type="SAM" id="MobiDB-lite"/>
    </source>
</evidence>
<evidence type="ECO:0000259" key="11">
    <source>
        <dbReference type="PROSITE" id="PS50103"/>
    </source>
</evidence>
<keyword evidence="2" id="KW-0507">mRNA processing</keyword>
<proteinExistence type="predicted"/>
<dbReference type="GO" id="GO:0005634">
    <property type="term" value="C:nucleus"/>
    <property type="evidence" value="ECO:0007669"/>
    <property type="project" value="UniProtKB-SubCell"/>
</dbReference>
<evidence type="ECO:0000256" key="9">
    <source>
        <dbReference type="PROSITE-ProRule" id="PRU00723"/>
    </source>
</evidence>
<dbReference type="InterPro" id="IPR047889">
    <property type="entry name" value="KHDC4_KH-I_second"/>
</dbReference>
<reference evidence="14 15" key="1">
    <citation type="journal article" date="2014" name="Genome Biol. Evol.">
        <title>The secreted proteins of Achlya hypogyna and Thraustotheca clavata identify the ancestral oomycete secretome and reveal gene acquisitions by horizontal gene transfer.</title>
        <authorList>
            <person name="Misner I."/>
            <person name="Blouin N."/>
            <person name="Leonard G."/>
            <person name="Richards T.A."/>
            <person name="Lane C.E."/>
        </authorList>
    </citation>
    <scope>NUCLEOTIDE SEQUENCE [LARGE SCALE GENOMIC DNA]</scope>
    <source>
        <strain evidence="14 15">ATCC 34112</strain>
    </source>
</reference>
<feature type="domain" description="DCD" evidence="13">
    <location>
        <begin position="414"/>
        <end position="545"/>
    </location>
</feature>
<dbReference type="Pfam" id="PF04146">
    <property type="entry name" value="YTH"/>
    <property type="match status" value="1"/>
</dbReference>
<dbReference type="AlphaFoldDB" id="A0A1W0A9V3"/>
<keyword evidence="15" id="KW-1185">Reference proteome</keyword>
<name>A0A1W0A9V3_9STRA</name>
<dbReference type="STRING" id="74557.A0A1W0A9V3"/>
<keyword evidence="6 9" id="KW-0862">Zinc</keyword>
<dbReference type="InterPro" id="IPR045348">
    <property type="entry name" value="CPSF4/Yth1"/>
</dbReference>
<accession>A0A1W0A9V3</accession>
<dbReference type="OrthoDB" id="70766at2759"/>
<evidence type="ECO:0000256" key="2">
    <source>
        <dbReference type="ARBA" id="ARBA00022664"/>
    </source>
</evidence>
<feature type="region of interest" description="Disordered" evidence="10">
    <location>
        <begin position="611"/>
        <end position="634"/>
    </location>
</feature>
<dbReference type="Gene3D" id="3.30.1370.10">
    <property type="entry name" value="K Homology domain, type 1"/>
    <property type="match status" value="1"/>
</dbReference>
<evidence type="ECO:0000313" key="14">
    <source>
        <dbReference type="EMBL" id="OQS06800.1"/>
    </source>
</evidence>
<dbReference type="PROSITE" id="PS50103">
    <property type="entry name" value="ZF_C3H1"/>
    <property type="match status" value="3"/>
</dbReference>
<dbReference type="InterPro" id="IPR055256">
    <property type="entry name" value="KH_1_KHDC4/BBP-like"/>
</dbReference>
<dbReference type="GO" id="GO:0008270">
    <property type="term" value="F:zinc ion binding"/>
    <property type="evidence" value="ECO:0007669"/>
    <property type="project" value="UniProtKB-KW"/>
</dbReference>
<evidence type="ECO:0000259" key="12">
    <source>
        <dbReference type="PROSITE" id="PS50882"/>
    </source>
</evidence>
<feature type="compositionally biased region" description="Pro residues" evidence="10">
    <location>
        <begin position="680"/>
        <end position="693"/>
    </location>
</feature>
<dbReference type="Pfam" id="PF10539">
    <property type="entry name" value="Dev_Cell_Death"/>
    <property type="match status" value="1"/>
</dbReference>
<dbReference type="SMART" id="SM00356">
    <property type="entry name" value="ZnF_C3H1"/>
    <property type="match status" value="4"/>
</dbReference>
<feature type="region of interest" description="Disordered" evidence="10">
    <location>
        <begin position="671"/>
        <end position="730"/>
    </location>
</feature>
<dbReference type="Gene3D" id="4.10.1000.10">
    <property type="entry name" value="Zinc finger, CCCH-type"/>
    <property type="match status" value="2"/>
</dbReference>
<dbReference type="Gene3D" id="3.10.590.10">
    <property type="entry name" value="ph1033 like domains"/>
    <property type="match status" value="1"/>
</dbReference>
<comment type="caution">
    <text evidence="14">The sequence shown here is derived from an EMBL/GenBank/DDBJ whole genome shotgun (WGS) entry which is preliminary data.</text>
</comment>
<evidence type="ECO:0000259" key="13">
    <source>
        <dbReference type="PROSITE" id="PS51222"/>
    </source>
</evidence>
<dbReference type="GO" id="GO:0010468">
    <property type="term" value="P:regulation of gene expression"/>
    <property type="evidence" value="ECO:0007669"/>
    <property type="project" value="UniProtKB-ARBA"/>
</dbReference>
<keyword evidence="5 9" id="KW-0863">Zinc-finger</keyword>
<dbReference type="GO" id="GO:0003723">
    <property type="term" value="F:RNA binding"/>
    <property type="evidence" value="ECO:0007669"/>
    <property type="project" value="UniProtKB-KW"/>
</dbReference>
<dbReference type="InterPro" id="IPR013989">
    <property type="entry name" value="Dev_and_cell_death_domain"/>
</dbReference>
<evidence type="ECO:0000256" key="5">
    <source>
        <dbReference type="ARBA" id="ARBA00022771"/>
    </source>
</evidence>
<evidence type="ECO:0000256" key="7">
    <source>
        <dbReference type="ARBA" id="ARBA00022884"/>
    </source>
</evidence>
<dbReference type="CDD" id="cd22386">
    <property type="entry name" value="KH-I_KHDC4_rpt2"/>
    <property type="match status" value="1"/>
</dbReference>
<keyword evidence="4" id="KW-0677">Repeat</keyword>
<dbReference type="SUPFAM" id="SSF54791">
    <property type="entry name" value="Eukaryotic type KH-domain (KH-domain type I)"/>
    <property type="match status" value="1"/>
</dbReference>
<dbReference type="Pfam" id="PF00642">
    <property type="entry name" value="zf-CCCH"/>
    <property type="match status" value="2"/>
</dbReference>
<feature type="domain" description="C3H1-type" evidence="11">
    <location>
        <begin position="45"/>
        <end position="72"/>
    </location>
</feature>
<dbReference type="PROSITE" id="PS51222">
    <property type="entry name" value="DCD"/>
    <property type="match status" value="1"/>
</dbReference>
<evidence type="ECO:0000256" key="1">
    <source>
        <dbReference type="ARBA" id="ARBA00004123"/>
    </source>
</evidence>
<feature type="zinc finger region" description="C3H1-type" evidence="9">
    <location>
        <begin position="45"/>
        <end position="72"/>
    </location>
</feature>
<dbReference type="FunFam" id="4.10.1000.10:FF:000003">
    <property type="entry name" value="Zinc finger CCCH domain-containing protein"/>
    <property type="match status" value="1"/>
</dbReference>
<dbReference type="Proteomes" id="UP000243217">
    <property type="component" value="Unassembled WGS sequence"/>
</dbReference>
<evidence type="ECO:0000256" key="6">
    <source>
        <dbReference type="ARBA" id="ARBA00022833"/>
    </source>
</evidence>
<dbReference type="FunFam" id="4.10.1000.10:FF:000017">
    <property type="entry name" value="Cleavage and polyadenylation specificity factor 30 kDa subunit"/>
    <property type="match status" value="1"/>
</dbReference>
<keyword evidence="3 9" id="KW-0479">Metal-binding</keyword>
<dbReference type="PANTHER" id="PTHR23102:SF24">
    <property type="entry name" value="CLEAVAGE AND POLYADENYLATION SPECIFICITY FACTOR SUBUNIT 4"/>
    <property type="match status" value="1"/>
</dbReference>
<dbReference type="EMBL" id="JNBS01000305">
    <property type="protein sequence ID" value="OQS06800.1"/>
    <property type="molecule type" value="Genomic_DNA"/>
</dbReference>
<evidence type="ECO:0000256" key="3">
    <source>
        <dbReference type="ARBA" id="ARBA00022723"/>
    </source>
</evidence>
<sequence length="730" mass="80440">MPPSRGIWIDEEESLVFDFEAALPALLAAASTALPQDEDAKKDFKRGTVVCRHWLRGLCMKGDNCEFLHQYDMSKMPECRWGMECQVPECPFRHVPDEDRMECAFYKQGFCSHGSACRYRHVKLPRDECPVIADFGLQSKAAEEESAKRRKTQPVNEFFKIAICKHWEKQGTCPFGDECHFAHGEKELRPFPKDLKDGAGAAGGHNKPMEPPTLVLPDDSGINAYFVMRSASYQNVAQSMHHNQWAVSLACLHKLKDALSSVDQVFIFMTVSPSLHFQAVARVMHLPLLPANESSCTPLDEKTLPFEKWTHCIGVQWLRSAEIPYETADTLQAEPPLSKTENGMVLNRESGHGLMHKLFFHPMIRLHIKSVEDEMKLPGGANELATRRRIAAETVAGFVDPAIPLAPPAHRWDISMPGFVFACNGTTIDECFGRMIFGLAKDHEQVAAKNVRPGAPLFLLNMSDRHVLGMFEAISPIVPNMIPNAFAHGPNVPSPFPIQVRFQVVLNAPPVLNDHLKSIPGLERGIRIGPLSLAATQALANVFAERCGATNLNDGDVKKPDEIVVPPQGSNGEYSDKIVVGIEADHEFGPVRKIVGPGGAHVKRIMTDAGGNAKVRLRGRGSGTNEGNSDESNEPLSILVSADNEQSYRLAYAAALDLLHAVRQDFQAFQGSNNRSRYPPSGPGYNGPPPPFAPQRNMRAPPIRGPPRGPPPGGPPPRGPPPSQYRRKEE</sequence>
<keyword evidence="8" id="KW-0539">Nucleus</keyword>
<dbReference type="Pfam" id="PF22675">
    <property type="entry name" value="KH-I_KHDC4-BBP"/>
    <property type="match status" value="1"/>
</dbReference>
<organism evidence="14 15">
    <name type="scientific">Thraustotheca clavata</name>
    <dbReference type="NCBI Taxonomy" id="74557"/>
    <lineage>
        <taxon>Eukaryota</taxon>
        <taxon>Sar</taxon>
        <taxon>Stramenopiles</taxon>
        <taxon>Oomycota</taxon>
        <taxon>Saprolegniomycetes</taxon>
        <taxon>Saprolegniales</taxon>
        <taxon>Achlyaceae</taxon>
        <taxon>Thraustotheca</taxon>
    </lineage>
</organism>
<evidence type="ECO:0000256" key="4">
    <source>
        <dbReference type="ARBA" id="ARBA00022737"/>
    </source>
</evidence>
<dbReference type="InterPro" id="IPR036855">
    <property type="entry name" value="Znf_CCCH_sf"/>
</dbReference>
<feature type="domain" description="C3H1-type" evidence="11">
    <location>
        <begin position="158"/>
        <end position="186"/>
    </location>
</feature>
<dbReference type="PANTHER" id="PTHR23102">
    <property type="entry name" value="CLEAVAGE AND POLYADENYLATION SPECIFICITY FACTOR SUBUNIT 4-RELATED"/>
    <property type="match status" value="1"/>
</dbReference>
<feature type="domain" description="C3H1-type" evidence="11">
    <location>
        <begin position="97"/>
        <end position="124"/>
    </location>
</feature>
<dbReference type="SUPFAM" id="SSF90229">
    <property type="entry name" value="CCCH zinc finger"/>
    <property type="match status" value="2"/>
</dbReference>
<evidence type="ECO:0000313" key="15">
    <source>
        <dbReference type="Proteomes" id="UP000243217"/>
    </source>
</evidence>
<feature type="zinc finger region" description="C3H1-type" evidence="9">
    <location>
        <begin position="158"/>
        <end position="186"/>
    </location>
</feature>
<dbReference type="InterPro" id="IPR036612">
    <property type="entry name" value="KH_dom_type_1_sf"/>
</dbReference>
<dbReference type="PROSITE" id="PS50882">
    <property type="entry name" value="YTH"/>
    <property type="match status" value="1"/>
</dbReference>